<feature type="compositionally biased region" description="Polar residues" evidence="1">
    <location>
        <begin position="1"/>
        <end position="10"/>
    </location>
</feature>
<accession>A0A4Q1BUA4</accession>
<dbReference type="InParanoid" id="A0A4Q1BUA4"/>
<sequence>MTIGKNQNRQLGGYKATLHNPHTGDPAKDKAEDKLESHGVVVEKRPDHHHPHAHHLRSDDKPKFPAEGESEGEEEKKREDEAKERRVLGGYKATLSNPHASPKAKEHAAQVLAQRG</sequence>
<dbReference type="PANTHER" id="PTHR36576:SF1">
    <property type="entry name" value="UPF0654 PROTEIN C11D3.01C-RELATED"/>
    <property type="match status" value="1"/>
</dbReference>
<dbReference type="InterPro" id="IPR052670">
    <property type="entry name" value="UPF0654_domain"/>
</dbReference>
<dbReference type="PANTHER" id="PTHR36576">
    <property type="entry name" value="UPF0654 PROTEIN C11D3.01C-RELATED"/>
    <property type="match status" value="1"/>
</dbReference>
<dbReference type="Proteomes" id="UP000289152">
    <property type="component" value="Unassembled WGS sequence"/>
</dbReference>
<organism evidence="2 3">
    <name type="scientific">Tremella mesenterica</name>
    <name type="common">Jelly fungus</name>
    <dbReference type="NCBI Taxonomy" id="5217"/>
    <lineage>
        <taxon>Eukaryota</taxon>
        <taxon>Fungi</taxon>
        <taxon>Dikarya</taxon>
        <taxon>Basidiomycota</taxon>
        <taxon>Agaricomycotina</taxon>
        <taxon>Tremellomycetes</taxon>
        <taxon>Tremellales</taxon>
        <taxon>Tremellaceae</taxon>
        <taxon>Tremella</taxon>
    </lineage>
</organism>
<feature type="compositionally biased region" description="Basic and acidic residues" evidence="1">
    <location>
        <begin position="56"/>
        <end position="66"/>
    </location>
</feature>
<evidence type="ECO:0000313" key="3">
    <source>
        <dbReference type="Proteomes" id="UP000289152"/>
    </source>
</evidence>
<gene>
    <name evidence="2" type="ORF">M231_01136</name>
</gene>
<dbReference type="InterPro" id="IPR018824">
    <property type="entry name" value="Conidiation-specific_6"/>
</dbReference>
<dbReference type="VEuPathDB" id="FungiDB:TREMEDRAFT_59804"/>
<feature type="compositionally biased region" description="Basic and acidic residues" evidence="1">
    <location>
        <begin position="25"/>
        <end position="46"/>
    </location>
</feature>
<dbReference type="OrthoDB" id="5419162at2759"/>
<dbReference type="GO" id="GO:0005737">
    <property type="term" value="C:cytoplasm"/>
    <property type="evidence" value="ECO:0007669"/>
    <property type="project" value="TreeGrafter"/>
</dbReference>
<dbReference type="FunCoup" id="A0A4Q1BUA4">
    <property type="interactions" value="263"/>
</dbReference>
<dbReference type="Pfam" id="PF10346">
    <property type="entry name" value="Con-6"/>
    <property type="match status" value="2"/>
</dbReference>
<dbReference type="AlphaFoldDB" id="A0A4Q1BUA4"/>
<dbReference type="EMBL" id="SDIL01000007">
    <property type="protein sequence ID" value="RXK41636.1"/>
    <property type="molecule type" value="Genomic_DNA"/>
</dbReference>
<evidence type="ECO:0000313" key="2">
    <source>
        <dbReference type="EMBL" id="RXK41636.1"/>
    </source>
</evidence>
<keyword evidence="3" id="KW-1185">Reference proteome</keyword>
<name>A0A4Q1BUA4_TREME</name>
<feature type="region of interest" description="Disordered" evidence="1">
    <location>
        <begin position="1"/>
        <end position="116"/>
    </location>
</feature>
<protein>
    <recommendedName>
        <fullName evidence="4">Conidiation-specific protein 6</fullName>
    </recommendedName>
</protein>
<reference evidence="2 3" key="1">
    <citation type="submission" date="2016-06" db="EMBL/GenBank/DDBJ databases">
        <title>Evolution of pathogenesis and genome organization in the Tremellales.</title>
        <authorList>
            <person name="Cuomo C."/>
            <person name="Litvintseva A."/>
            <person name="Heitman J."/>
            <person name="Chen Y."/>
            <person name="Sun S."/>
            <person name="Springer D."/>
            <person name="Dromer F."/>
            <person name="Young S."/>
            <person name="Zeng Q."/>
            <person name="Chapman S."/>
            <person name="Gujja S."/>
            <person name="Saif S."/>
            <person name="Birren B."/>
        </authorList>
    </citation>
    <scope>NUCLEOTIDE SEQUENCE [LARGE SCALE GENOMIC DNA]</scope>
    <source>
        <strain evidence="2 3">ATCC 28783</strain>
    </source>
</reference>
<feature type="compositionally biased region" description="Basic and acidic residues" evidence="1">
    <location>
        <begin position="74"/>
        <end position="87"/>
    </location>
</feature>
<comment type="caution">
    <text evidence="2">The sequence shown here is derived from an EMBL/GenBank/DDBJ whole genome shotgun (WGS) entry which is preliminary data.</text>
</comment>
<evidence type="ECO:0000256" key="1">
    <source>
        <dbReference type="SAM" id="MobiDB-lite"/>
    </source>
</evidence>
<proteinExistence type="predicted"/>
<evidence type="ECO:0008006" key="4">
    <source>
        <dbReference type="Google" id="ProtNLM"/>
    </source>
</evidence>